<comment type="subcellular location">
    <subcellularLocation>
        <location evidence="1">Nucleus</location>
    </subcellularLocation>
</comment>
<sequence>MADKEKKAPSMAERLQRVRFENRKASILKQGRELSTLCGVKLCLMIVSPDGKVETWPQNRDDVKAILGAANAAPSVKKVAALSDSTSSDDQPAVKDNNPRKRRKDPLRQMDVPNKMTKTAMATTADSTNYNVVGSDPWNNVINGFGSIPMFDTWNLEDGSFTAGLNGYFEKNLYPDPGEYCGHDLQFEEDPSVFFTDCGKDLELQQLQNQFWAGDAFGGNGLNSGATMASPPLPQGFAGCMFEPLPALQRCGSIELENTLLRDFC</sequence>
<dbReference type="InterPro" id="IPR002100">
    <property type="entry name" value="TF_MADSbox"/>
</dbReference>
<gene>
    <name evidence="8" type="ORF">CEPIT_LOCUS1797</name>
</gene>
<comment type="caution">
    <text evidence="8">The sequence shown here is derived from an EMBL/GenBank/DDBJ whole genome shotgun (WGS) entry which is preliminary data.</text>
</comment>
<dbReference type="InterPro" id="IPR036879">
    <property type="entry name" value="TF_MADSbox_sf"/>
</dbReference>
<evidence type="ECO:0000256" key="6">
    <source>
        <dbReference type="SAM" id="MobiDB-lite"/>
    </source>
</evidence>
<evidence type="ECO:0000259" key="7">
    <source>
        <dbReference type="PROSITE" id="PS50066"/>
    </source>
</evidence>
<dbReference type="SUPFAM" id="SSF55455">
    <property type="entry name" value="SRF-like"/>
    <property type="match status" value="1"/>
</dbReference>
<keyword evidence="5" id="KW-0539">Nucleus</keyword>
<dbReference type="Pfam" id="PF00319">
    <property type="entry name" value="SRF-TF"/>
    <property type="match status" value="1"/>
</dbReference>
<accession>A0AAV0C1B3</accession>
<dbReference type="GO" id="GO:0046983">
    <property type="term" value="F:protein dimerization activity"/>
    <property type="evidence" value="ECO:0007669"/>
    <property type="project" value="InterPro"/>
</dbReference>
<evidence type="ECO:0000256" key="3">
    <source>
        <dbReference type="ARBA" id="ARBA00023125"/>
    </source>
</evidence>
<dbReference type="SMART" id="SM00432">
    <property type="entry name" value="MADS"/>
    <property type="match status" value="1"/>
</dbReference>
<dbReference type="PROSITE" id="PS50066">
    <property type="entry name" value="MADS_BOX_2"/>
    <property type="match status" value="1"/>
</dbReference>
<evidence type="ECO:0000256" key="1">
    <source>
        <dbReference type="ARBA" id="ARBA00004123"/>
    </source>
</evidence>
<evidence type="ECO:0000313" key="9">
    <source>
        <dbReference type="Proteomes" id="UP001152523"/>
    </source>
</evidence>
<keyword evidence="9" id="KW-1185">Reference proteome</keyword>
<dbReference type="AlphaFoldDB" id="A0AAV0C1B3"/>
<dbReference type="EMBL" id="CAMAPF010000010">
    <property type="protein sequence ID" value="CAH9062135.1"/>
    <property type="molecule type" value="Genomic_DNA"/>
</dbReference>
<name>A0AAV0C1B3_9ASTE</name>
<keyword evidence="4" id="KW-0804">Transcription</keyword>
<dbReference type="GO" id="GO:0005634">
    <property type="term" value="C:nucleus"/>
    <property type="evidence" value="ECO:0007669"/>
    <property type="project" value="UniProtKB-SubCell"/>
</dbReference>
<reference evidence="8" key="1">
    <citation type="submission" date="2022-07" db="EMBL/GenBank/DDBJ databases">
        <authorList>
            <person name="Macas J."/>
            <person name="Novak P."/>
            <person name="Neumann P."/>
        </authorList>
    </citation>
    <scope>NUCLEOTIDE SEQUENCE</scope>
</reference>
<organism evidence="8 9">
    <name type="scientific">Cuscuta epithymum</name>
    <dbReference type="NCBI Taxonomy" id="186058"/>
    <lineage>
        <taxon>Eukaryota</taxon>
        <taxon>Viridiplantae</taxon>
        <taxon>Streptophyta</taxon>
        <taxon>Embryophyta</taxon>
        <taxon>Tracheophyta</taxon>
        <taxon>Spermatophyta</taxon>
        <taxon>Magnoliopsida</taxon>
        <taxon>eudicotyledons</taxon>
        <taxon>Gunneridae</taxon>
        <taxon>Pentapetalae</taxon>
        <taxon>asterids</taxon>
        <taxon>lamiids</taxon>
        <taxon>Solanales</taxon>
        <taxon>Convolvulaceae</taxon>
        <taxon>Cuscuteae</taxon>
        <taxon>Cuscuta</taxon>
        <taxon>Cuscuta subgen. Cuscuta</taxon>
    </lineage>
</organism>
<keyword evidence="2" id="KW-0805">Transcription regulation</keyword>
<evidence type="ECO:0000256" key="4">
    <source>
        <dbReference type="ARBA" id="ARBA00023163"/>
    </source>
</evidence>
<feature type="region of interest" description="Disordered" evidence="6">
    <location>
        <begin position="78"/>
        <end position="111"/>
    </location>
</feature>
<proteinExistence type="predicted"/>
<keyword evidence="3" id="KW-0238">DNA-binding</keyword>
<protein>
    <recommendedName>
        <fullName evidence="7">MADS-box domain-containing protein</fullName>
    </recommendedName>
</protein>
<dbReference type="Gene3D" id="3.40.1810.10">
    <property type="entry name" value="Transcription factor, MADS-box"/>
    <property type="match status" value="1"/>
</dbReference>
<dbReference type="GO" id="GO:0003677">
    <property type="term" value="F:DNA binding"/>
    <property type="evidence" value="ECO:0007669"/>
    <property type="project" value="UniProtKB-KW"/>
</dbReference>
<dbReference type="Proteomes" id="UP001152523">
    <property type="component" value="Unassembled WGS sequence"/>
</dbReference>
<evidence type="ECO:0000256" key="5">
    <source>
        <dbReference type="ARBA" id="ARBA00023242"/>
    </source>
</evidence>
<evidence type="ECO:0000256" key="2">
    <source>
        <dbReference type="ARBA" id="ARBA00023015"/>
    </source>
</evidence>
<evidence type="ECO:0000313" key="8">
    <source>
        <dbReference type="EMBL" id="CAH9062135.1"/>
    </source>
</evidence>
<feature type="domain" description="MADS-box" evidence="7">
    <location>
        <begin position="16"/>
        <end position="60"/>
    </location>
</feature>